<dbReference type="OrthoDB" id="297433at2"/>
<name>A0A517NAU0_9BACT</name>
<organism evidence="1 2">
    <name type="scientific">Rubripirellula lacrimiformis</name>
    <dbReference type="NCBI Taxonomy" id="1930273"/>
    <lineage>
        <taxon>Bacteria</taxon>
        <taxon>Pseudomonadati</taxon>
        <taxon>Planctomycetota</taxon>
        <taxon>Planctomycetia</taxon>
        <taxon>Pirellulales</taxon>
        <taxon>Pirellulaceae</taxon>
        <taxon>Rubripirellula</taxon>
    </lineage>
</organism>
<evidence type="ECO:0000313" key="2">
    <source>
        <dbReference type="Proteomes" id="UP000318538"/>
    </source>
</evidence>
<keyword evidence="2" id="KW-1185">Reference proteome</keyword>
<protein>
    <submittedName>
        <fullName evidence="1">Uncharacterized protein</fullName>
    </submittedName>
</protein>
<accession>A0A517NAU0</accession>
<dbReference type="AlphaFoldDB" id="A0A517NAU0"/>
<dbReference type="Proteomes" id="UP000318538">
    <property type="component" value="Chromosome"/>
</dbReference>
<proteinExistence type="predicted"/>
<evidence type="ECO:0000313" key="1">
    <source>
        <dbReference type="EMBL" id="QDT04256.1"/>
    </source>
</evidence>
<sequence length="300" mass="32591">MIRHGAICVLALIAVGSTVVGKDPPTLETWKTTDGHESKAMLHSFDKDAGTITLLVPKTIPLDRLDESSRILVENSQKGGDPQFTLKNTMSDPTYAEWQSATDEEKIALTGTWVFGLIRNGLASRKLSDAVQNANDLNPLALELYAQIEISVMGAKDSDPSFDPSKMKLSQIVAITTKAAGWLDEKRVSNFGKDNPRPANDANGVRVGNVQFSDLKLQAVGDRFRLLGKVANAGQRDVQMGTYHLNFHVAGELSDVESLIVLDLKAGQQQTFKAELFNVSQRPDLSTMTITPKGVVSLGE</sequence>
<dbReference type="KEGG" id="rlc:K227x_26460"/>
<reference evidence="1 2" key="1">
    <citation type="submission" date="2019-02" db="EMBL/GenBank/DDBJ databases">
        <title>Deep-cultivation of Planctomycetes and their phenomic and genomic characterization uncovers novel biology.</title>
        <authorList>
            <person name="Wiegand S."/>
            <person name="Jogler M."/>
            <person name="Boedeker C."/>
            <person name="Pinto D."/>
            <person name="Vollmers J."/>
            <person name="Rivas-Marin E."/>
            <person name="Kohn T."/>
            <person name="Peeters S.H."/>
            <person name="Heuer A."/>
            <person name="Rast P."/>
            <person name="Oberbeckmann S."/>
            <person name="Bunk B."/>
            <person name="Jeske O."/>
            <person name="Meyerdierks A."/>
            <person name="Storesund J.E."/>
            <person name="Kallscheuer N."/>
            <person name="Luecker S."/>
            <person name="Lage O.M."/>
            <person name="Pohl T."/>
            <person name="Merkel B.J."/>
            <person name="Hornburger P."/>
            <person name="Mueller R.-W."/>
            <person name="Bruemmer F."/>
            <person name="Labrenz M."/>
            <person name="Spormann A.M."/>
            <person name="Op den Camp H."/>
            <person name="Overmann J."/>
            <person name="Amann R."/>
            <person name="Jetten M.S.M."/>
            <person name="Mascher T."/>
            <person name="Medema M.H."/>
            <person name="Devos D.P."/>
            <person name="Kaster A.-K."/>
            <person name="Ovreas L."/>
            <person name="Rohde M."/>
            <person name="Galperin M.Y."/>
            <person name="Jogler C."/>
        </authorList>
    </citation>
    <scope>NUCLEOTIDE SEQUENCE [LARGE SCALE GENOMIC DNA]</scope>
    <source>
        <strain evidence="1 2">K22_7</strain>
    </source>
</reference>
<dbReference type="EMBL" id="CP036525">
    <property type="protein sequence ID" value="QDT04256.1"/>
    <property type="molecule type" value="Genomic_DNA"/>
</dbReference>
<gene>
    <name evidence="1" type="ORF">K227x_26460</name>
</gene>